<dbReference type="InterPro" id="IPR000424">
    <property type="entry name" value="Primosome_PriB/ssb"/>
</dbReference>
<evidence type="ECO:0000256" key="3">
    <source>
        <dbReference type="PIRNR" id="PIRNR002070"/>
    </source>
</evidence>
<evidence type="ECO:0000313" key="4">
    <source>
        <dbReference type="EMBL" id="SKB68483.1"/>
    </source>
</evidence>
<gene>
    <name evidence="4" type="ORF">SAMN05660226_02642</name>
</gene>
<evidence type="ECO:0000313" key="5">
    <source>
        <dbReference type="Proteomes" id="UP000190541"/>
    </source>
</evidence>
<comment type="caution">
    <text evidence="2">Lacks conserved residue(s) required for the propagation of feature annotation.</text>
</comment>
<dbReference type="OrthoDB" id="9809878at2"/>
<comment type="subunit">
    <text evidence="2">Homotetramer.</text>
</comment>
<dbReference type="Gene3D" id="2.40.50.140">
    <property type="entry name" value="Nucleic acid-binding proteins"/>
    <property type="match status" value="1"/>
</dbReference>
<dbReference type="AlphaFoldDB" id="A0A1T5DAA8"/>
<dbReference type="EMBL" id="FUYS01000006">
    <property type="protein sequence ID" value="SKB68483.1"/>
    <property type="molecule type" value="Genomic_DNA"/>
</dbReference>
<dbReference type="PIRSF" id="PIRSF002070">
    <property type="entry name" value="SSB"/>
    <property type="match status" value="1"/>
</dbReference>
<dbReference type="Pfam" id="PF00436">
    <property type="entry name" value="SSB"/>
    <property type="match status" value="1"/>
</dbReference>
<protein>
    <recommendedName>
        <fullName evidence="2 3">Single-stranded DNA-binding protein</fullName>
        <shortName evidence="2">SSB</shortName>
    </recommendedName>
</protein>
<dbReference type="Proteomes" id="UP000190541">
    <property type="component" value="Unassembled WGS sequence"/>
</dbReference>
<dbReference type="RefSeq" id="WP_079717324.1">
    <property type="nucleotide sequence ID" value="NZ_FUYS01000006.1"/>
</dbReference>
<dbReference type="HAMAP" id="MF_00984">
    <property type="entry name" value="SSB"/>
    <property type="match status" value="1"/>
</dbReference>
<dbReference type="InterPro" id="IPR012340">
    <property type="entry name" value="NA-bd_OB-fold"/>
</dbReference>
<keyword evidence="5" id="KW-1185">Reference proteome</keyword>
<dbReference type="PROSITE" id="PS50935">
    <property type="entry name" value="SSB"/>
    <property type="match status" value="1"/>
</dbReference>
<dbReference type="PANTHER" id="PTHR10302">
    <property type="entry name" value="SINGLE-STRANDED DNA-BINDING PROTEIN"/>
    <property type="match status" value="1"/>
</dbReference>
<keyword evidence="1 2" id="KW-0238">DNA-binding</keyword>
<sequence>MNTLKNSVRLTGFLGSNPEVKTFSNNRSLARVSIATNERHRNGQGEWVSDTQWHNLVFWGRQAVFAEKSLTKGSEIAIEGKLVNRQYVDKEGITRYVTEVNVNEVLLLSRKPE</sequence>
<dbReference type="InterPro" id="IPR011344">
    <property type="entry name" value="ssDNA-bd"/>
</dbReference>
<organism evidence="4 5">
    <name type="scientific">Parapedobacter luteus</name>
    <dbReference type="NCBI Taxonomy" id="623280"/>
    <lineage>
        <taxon>Bacteria</taxon>
        <taxon>Pseudomonadati</taxon>
        <taxon>Bacteroidota</taxon>
        <taxon>Sphingobacteriia</taxon>
        <taxon>Sphingobacteriales</taxon>
        <taxon>Sphingobacteriaceae</taxon>
        <taxon>Parapedobacter</taxon>
    </lineage>
</organism>
<dbReference type="GO" id="GO:0003697">
    <property type="term" value="F:single-stranded DNA binding"/>
    <property type="evidence" value="ECO:0007669"/>
    <property type="project" value="UniProtKB-UniRule"/>
</dbReference>
<dbReference type="SUPFAM" id="SSF50249">
    <property type="entry name" value="Nucleic acid-binding proteins"/>
    <property type="match status" value="1"/>
</dbReference>
<dbReference type="STRING" id="623280.SAMN05660226_02642"/>
<proteinExistence type="inferred from homology"/>
<evidence type="ECO:0000256" key="2">
    <source>
        <dbReference type="HAMAP-Rule" id="MF_00984"/>
    </source>
</evidence>
<evidence type="ECO:0000256" key="1">
    <source>
        <dbReference type="ARBA" id="ARBA00023125"/>
    </source>
</evidence>
<dbReference type="PANTHER" id="PTHR10302:SF0">
    <property type="entry name" value="SINGLE-STRANDED DNA-BINDING PROTEIN, MITOCHONDRIAL"/>
    <property type="match status" value="1"/>
</dbReference>
<dbReference type="GO" id="GO:0006260">
    <property type="term" value="P:DNA replication"/>
    <property type="evidence" value="ECO:0007669"/>
    <property type="project" value="InterPro"/>
</dbReference>
<dbReference type="NCBIfam" id="TIGR00621">
    <property type="entry name" value="ssb"/>
    <property type="match status" value="1"/>
</dbReference>
<dbReference type="CDD" id="cd04496">
    <property type="entry name" value="SSB_OBF"/>
    <property type="match status" value="1"/>
</dbReference>
<reference evidence="4 5" key="1">
    <citation type="submission" date="2017-02" db="EMBL/GenBank/DDBJ databases">
        <authorList>
            <person name="Peterson S.W."/>
        </authorList>
    </citation>
    <scope>NUCLEOTIDE SEQUENCE [LARGE SCALE GENOMIC DNA]</scope>
    <source>
        <strain evidence="4 5">DSM 22899</strain>
    </source>
</reference>
<accession>A0A1T5DAA8</accession>
<dbReference type="GO" id="GO:0009295">
    <property type="term" value="C:nucleoid"/>
    <property type="evidence" value="ECO:0007669"/>
    <property type="project" value="TreeGrafter"/>
</dbReference>
<name>A0A1T5DAA8_9SPHI</name>